<evidence type="ECO:0000256" key="4">
    <source>
        <dbReference type="ARBA" id="ARBA00022679"/>
    </source>
</evidence>
<evidence type="ECO:0000259" key="13">
    <source>
        <dbReference type="PROSITE" id="PS50112"/>
    </source>
</evidence>
<evidence type="ECO:0000256" key="9">
    <source>
        <dbReference type="PROSITE-ProRule" id="PRU00169"/>
    </source>
</evidence>
<dbReference type="Proteomes" id="UP000642094">
    <property type="component" value="Unassembled WGS sequence"/>
</dbReference>
<dbReference type="Pfam" id="PF02518">
    <property type="entry name" value="HATPase_c"/>
    <property type="match status" value="1"/>
</dbReference>
<evidence type="ECO:0000256" key="7">
    <source>
        <dbReference type="ARBA" id="ARBA00022840"/>
    </source>
</evidence>
<dbReference type="PROSITE" id="PS50113">
    <property type="entry name" value="PAC"/>
    <property type="match status" value="2"/>
</dbReference>
<dbReference type="InterPro" id="IPR003661">
    <property type="entry name" value="HisK_dim/P_dom"/>
</dbReference>
<comment type="caution">
    <text evidence="15">The sequence shown here is derived from an EMBL/GenBank/DDBJ whole genome shotgun (WGS) entry which is preliminary data.</text>
</comment>
<dbReference type="InterPro" id="IPR003594">
    <property type="entry name" value="HATPase_dom"/>
</dbReference>
<dbReference type="Gene3D" id="1.10.287.130">
    <property type="match status" value="1"/>
</dbReference>
<dbReference type="SUPFAM" id="SSF47384">
    <property type="entry name" value="Homodimeric domain of signal transducing histidine kinase"/>
    <property type="match status" value="1"/>
</dbReference>
<evidence type="ECO:0000256" key="3">
    <source>
        <dbReference type="ARBA" id="ARBA00022553"/>
    </source>
</evidence>
<keyword evidence="3 9" id="KW-0597">Phosphoprotein</keyword>
<evidence type="ECO:0000256" key="5">
    <source>
        <dbReference type="ARBA" id="ARBA00022741"/>
    </source>
</evidence>
<dbReference type="NCBIfam" id="TIGR00229">
    <property type="entry name" value="sensory_box"/>
    <property type="match status" value="2"/>
</dbReference>
<evidence type="ECO:0000259" key="11">
    <source>
        <dbReference type="PROSITE" id="PS50109"/>
    </source>
</evidence>
<reference evidence="15 16" key="1">
    <citation type="journal article" date="2020" name="ISME J.">
        <title>Comparative genomics reveals insights into cyanobacterial evolution and habitat adaptation.</title>
        <authorList>
            <person name="Chen M.Y."/>
            <person name="Teng W.K."/>
            <person name="Zhao L."/>
            <person name="Hu C.X."/>
            <person name="Zhou Y.K."/>
            <person name="Han B.P."/>
            <person name="Song L.R."/>
            <person name="Shu W.S."/>
        </authorList>
    </citation>
    <scope>NUCLEOTIDE SEQUENCE [LARGE SCALE GENOMIC DNA]</scope>
    <source>
        <strain evidence="15 16">FACHB-723</strain>
    </source>
</reference>
<feature type="domain" description="PAC" evidence="14">
    <location>
        <begin position="409"/>
        <end position="461"/>
    </location>
</feature>
<keyword evidence="5" id="KW-0547">Nucleotide-binding</keyword>
<feature type="coiled-coil region" evidence="10">
    <location>
        <begin position="1"/>
        <end position="35"/>
    </location>
</feature>
<organism evidence="15 16">
    <name type="scientific">Pseudanabaena mucicola FACHB-723</name>
    <dbReference type="NCBI Taxonomy" id="2692860"/>
    <lineage>
        <taxon>Bacteria</taxon>
        <taxon>Bacillati</taxon>
        <taxon>Cyanobacteriota</taxon>
        <taxon>Cyanophyceae</taxon>
        <taxon>Pseudanabaenales</taxon>
        <taxon>Pseudanabaenaceae</taxon>
        <taxon>Pseudanabaena</taxon>
    </lineage>
</organism>
<dbReference type="InterPro" id="IPR005467">
    <property type="entry name" value="His_kinase_dom"/>
</dbReference>
<dbReference type="InterPro" id="IPR000014">
    <property type="entry name" value="PAS"/>
</dbReference>
<dbReference type="SUPFAM" id="SSF55785">
    <property type="entry name" value="PYP-like sensor domain (PAS domain)"/>
    <property type="match status" value="3"/>
</dbReference>
<dbReference type="RefSeq" id="WP_190401621.1">
    <property type="nucleotide sequence ID" value="NZ_JACJQB010000001.1"/>
</dbReference>
<dbReference type="Gene3D" id="3.30.565.10">
    <property type="entry name" value="Histidine kinase-like ATPase, C-terminal domain"/>
    <property type="match status" value="1"/>
</dbReference>
<evidence type="ECO:0000313" key="15">
    <source>
        <dbReference type="EMBL" id="MBD2186746.1"/>
    </source>
</evidence>
<comment type="catalytic activity">
    <reaction evidence="1">
        <text>ATP + protein L-histidine = ADP + protein N-phospho-L-histidine.</text>
        <dbReference type="EC" id="2.7.13.3"/>
    </reaction>
</comment>
<evidence type="ECO:0000256" key="8">
    <source>
        <dbReference type="ARBA" id="ARBA00023012"/>
    </source>
</evidence>
<dbReference type="Pfam" id="PF00072">
    <property type="entry name" value="Response_reg"/>
    <property type="match status" value="1"/>
</dbReference>
<dbReference type="SMART" id="SM00387">
    <property type="entry name" value="HATPase_c"/>
    <property type="match status" value="1"/>
</dbReference>
<dbReference type="InterPro" id="IPR036097">
    <property type="entry name" value="HisK_dim/P_sf"/>
</dbReference>
<keyword evidence="10" id="KW-0175">Coiled coil</keyword>
<protein>
    <recommendedName>
        <fullName evidence="2">histidine kinase</fullName>
        <ecNumber evidence="2">2.7.13.3</ecNumber>
    </recommendedName>
</protein>
<feature type="modified residue" description="4-aspartylphosphate" evidence="9">
    <location>
        <position position="769"/>
    </location>
</feature>
<dbReference type="Pfam" id="PF08448">
    <property type="entry name" value="PAS_4"/>
    <property type="match status" value="1"/>
</dbReference>
<dbReference type="PRINTS" id="PR00344">
    <property type="entry name" value="BCTRLSENSOR"/>
</dbReference>
<feature type="domain" description="PAS" evidence="13">
    <location>
        <begin position="63"/>
        <end position="133"/>
    </location>
</feature>
<name>A0ABR7ZS24_9CYAN</name>
<feature type="domain" description="PAC" evidence="14">
    <location>
        <begin position="283"/>
        <end position="335"/>
    </location>
</feature>
<dbReference type="Pfam" id="PF13426">
    <property type="entry name" value="PAS_9"/>
    <property type="match status" value="1"/>
</dbReference>
<dbReference type="EC" id="2.7.13.3" evidence="2"/>
<dbReference type="Pfam" id="PF08447">
    <property type="entry name" value="PAS_3"/>
    <property type="match status" value="1"/>
</dbReference>
<keyword evidence="7" id="KW-0067">ATP-binding</keyword>
<dbReference type="InterPro" id="IPR001789">
    <property type="entry name" value="Sig_transdc_resp-reg_receiver"/>
</dbReference>
<dbReference type="InterPro" id="IPR035965">
    <property type="entry name" value="PAS-like_dom_sf"/>
</dbReference>
<evidence type="ECO:0000259" key="12">
    <source>
        <dbReference type="PROSITE" id="PS50110"/>
    </source>
</evidence>
<dbReference type="SMART" id="SM00388">
    <property type="entry name" value="HisKA"/>
    <property type="match status" value="1"/>
</dbReference>
<dbReference type="InterPro" id="IPR004358">
    <property type="entry name" value="Sig_transdc_His_kin-like_C"/>
</dbReference>
<dbReference type="InterPro" id="IPR013656">
    <property type="entry name" value="PAS_4"/>
</dbReference>
<evidence type="ECO:0000259" key="14">
    <source>
        <dbReference type="PROSITE" id="PS50113"/>
    </source>
</evidence>
<dbReference type="SMART" id="SM00448">
    <property type="entry name" value="REC"/>
    <property type="match status" value="1"/>
</dbReference>
<evidence type="ECO:0000256" key="2">
    <source>
        <dbReference type="ARBA" id="ARBA00012438"/>
    </source>
</evidence>
<sequence>MENSQAYLESLRQEVDSLRQQLTDTKERLAETEETLQAIRSGEVDAVVVSTSQGAQVFTLQGADYVYQCLVEQMGEGAATVSKEGLILYCNKQLAGLLNRPLQNLIGSQLENFISPQDRKAFGLMLQQSQQEATLTIELSLIGAVETIDIDRRKIALDVDVDRRKIAKNKEIPVKVSLKQFNLDQLVINSIVVTDITESKVREAEKLNQILKRAIATVTSYRFYPNRTWVFYYWSDGCEVLLGYTAKELMADQHLWASLVDPEDLETLIDQTLTACQQNKSSNNLEYRFYDKNGGQHWLAASQSIKWDKTNEYWDINTVLTDITQRKQAEMAVQEEKEKLSLFIKYAPVSVAMFDRQMFYIEVSQKWLDLYQLGSREDVMGRSHYEVLPNLSEAWKQIHQECLAGATRKCEQDSFIFPDGSEQILKWEVLPWIQMTGEVGGILMFVEDITETKRLEEQFYHAQRLESLGTLASGIAHDFNNILTPILGITQLLPLKIPNLDESVANLLAILSNSARRGAELVKQILLFSRNTEGEYAILSLHSLLLELIGIMKQTFPKSIEIITDISTQTLWNISADATQIHQVFMNLMINARDAMPDGGALTICAENLRLEDDDVPISLAAKAGEYVVVKVTDTGIGIPAELLTRIFDPFFTTKEVGKGTGLGLSTVMGIVKHHGGFVTVESEVGKGAEFKVVLPAIAGEVSTPSIEASSPRGNGELILIVDDELEIREVIKAALESHNYRTILASDGIGAIALYGKYQQEVSAVIMDIMMPNLDGMTTIHTLQNLNPLVKVIAISGLIDNRKLALEAKATTFLLKPFSIEQLLQTLAKILSPNQFKQVDQNQSDRLLSTERNPPPITKLEVFKEAIAVMPPEWLQQMHEAAYYCDDEVMLELINQMPPSQQAIAQALKGLVLDFKTDIIIELTQRESSLLNHVS</sequence>
<dbReference type="CDD" id="cd00082">
    <property type="entry name" value="HisKA"/>
    <property type="match status" value="1"/>
</dbReference>
<dbReference type="PANTHER" id="PTHR43065">
    <property type="entry name" value="SENSOR HISTIDINE KINASE"/>
    <property type="match status" value="1"/>
</dbReference>
<dbReference type="Gene3D" id="3.40.50.2300">
    <property type="match status" value="1"/>
</dbReference>
<evidence type="ECO:0000313" key="16">
    <source>
        <dbReference type="Proteomes" id="UP000642094"/>
    </source>
</evidence>
<dbReference type="InterPro" id="IPR036890">
    <property type="entry name" value="HATPase_C_sf"/>
</dbReference>
<keyword evidence="4" id="KW-0808">Transferase</keyword>
<dbReference type="Pfam" id="PF00512">
    <property type="entry name" value="HisKA"/>
    <property type="match status" value="1"/>
</dbReference>
<evidence type="ECO:0000256" key="10">
    <source>
        <dbReference type="SAM" id="Coils"/>
    </source>
</evidence>
<evidence type="ECO:0000256" key="1">
    <source>
        <dbReference type="ARBA" id="ARBA00000085"/>
    </source>
</evidence>
<dbReference type="SUPFAM" id="SSF55874">
    <property type="entry name" value="ATPase domain of HSP90 chaperone/DNA topoisomerase II/histidine kinase"/>
    <property type="match status" value="1"/>
</dbReference>
<proteinExistence type="predicted"/>
<dbReference type="PROSITE" id="PS50112">
    <property type="entry name" value="PAS"/>
    <property type="match status" value="2"/>
</dbReference>
<feature type="domain" description="Response regulatory" evidence="12">
    <location>
        <begin position="718"/>
        <end position="832"/>
    </location>
</feature>
<keyword evidence="16" id="KW-1185">Reference proteome</keyword>
<feature type="domain" description="PAS" evidence="13">
    <location>
        <begin position="203"/>
        <end position="279"/>
    </location>
</feature>
<dbReference type="SUPFAM" id="SSF52172">
    <property type="entry name" value="CheY-like"/>
    <property type="match status" value="1"/>
</dbReference>
<dbReference type="EMBL" id="JACJQB010000001">
    <property type="protein sequence ID" value="MBD2186746.1"/>
    <property type="molecule type" value="Genomic_DNA"/>
</dbReference>
<dbReference type="InterPro" id="IPR011006">
    <property type="entry name" value="CheY-like_superfamily"/>
</dbReference>
<gene>
    <name evidence="15" type="ORF">H6F41_01140</name>
</gene>
<dbReference type="Gene3D" id="3.30.450.20">
    <property type="entry name" value="PAS domain"/>
    <property type="match status" value="3"/>
</dbReference>
<dbReference type="PROSITE" id="PS50109">
    <property type="entry name" value="HIS_KIN"/>
    <property type="match status" value="1"/>
</dbReference>
<dbReference type="PROSITE" id="PS50110">
    <property type="entry name" value="RESPONSE_REGULATORY"/>
    <property type="match status" value="1"/>
</dbReference>
<dbReference type="InterPro" id="IPR013655">
    <property type="entry name" value="PAS_fold_3"/>
</dbReference>
<keyword evidence="6" id="KW-0418">Kinase</keyword>
<accession>A0ABR7ZS24</accession>
<dbReference type="InterPro" id="IPR000700">
    <property type="entry name" value="PAS-assoc_C"/>
</dbReference>
<feature type="domain" description="Histidine kinase" evidence="11">
    <location>
        <begin position="474"/>
        <end position="699"/>
    </location>
</feature>
<dbReference type="CDD" id="cd00130">
    <property type="entry name" value="PAS"/>
    <property type="match status" value="3"/>
</dbReference>
<keyword evidence="8" id="KW-0902">Two-component regulatory system</keyword>
<evidence type="ECO:0000256" key="6">
    <source>
        <dbReference type="ARBA" id="ARBA00022777"/>
    </source>
</evidence>
<dbReference type="SMART" id="SM00091">
    <property type="entry name" value="PAS"/>
    <property type="match status" value="3"/>
</dbReference>
<dbReference type="PANTHER" id="PTHR43065:SF46">
    <property type="entry name" value="C4-DICARBOXYLATE TRANSPORT SENSOR PROTEIN DCTB"/>
    <property type="match status" value="1"/>
</dbReference>